<proteinExistence type="predicted"/>
<dbReference type="EMBL" id="CP016591">
    <property type="protein sequence ID" value="ANY20544.1"/>
    <property type="molecule type" value="Genomic_DNA"/>
</dbReference>
<sequence length="194" mass="20174">MSEVALQIGGRTYRVACAAGEEDRVTRLGATINDKLVSMGNPTGPDAQNLLFAALLLADEVQESRDATAGADEAVAAARRDADTALGQRDQLKATIASLEAELARLQSAAQSSAQEMEGVLSRQTELTEAIADHEAEAARLRAEIADLRSAPPPASGPSSEGSADLAALAPALERFAEMLEECADKLESRAASA</sequence>
<name>A0A1B2AEH6_9SPHN</name>
<dbReference type="Pfam" id="PF05164">
    <property type="entry name" value="ZapA"/>
    <property type="match status" value="1"/>
</dbReference>
<dbReference type="InterPro" id="IPR036192">
    <property type="entry name" value="Cell_div_ZapA-like_sf"/>
</dbReference>
<dbReference type="OrthoDB" id="9797575at2"/>
<dbReference type="RefSeq" id="WP_067679386.1">
    <property type="nucleotide sequence ID" value="NZ_CP016591.1"/>
</dbReference>
<organism evidence="2 3">
    <name type="scientific">Tsuneonella dongtanensis</name>
    <dbReference type="NCBI Taxonomy" id="692370"/>
    <lineage>
        <taxon>Bacteria</taxon>
        <taxon>Pseudomonadati</taxon>
        <taxon>Pseudomonadota</taxon>
        <taxon>Alphaproteobacteria</taxon>
        <taxon>Sphingomonadales</taxon>
        <taxon>Erythrobacteraceae</taxon>
        <taxon>Tsuneonella</taxon>
    </lineage>
</organism>
<dbReference type="SUPFAM" id="SSF102829">
    <property type="entry name" value="Cell division protein ZapA-like"/>
    <property type="match status" value="1"/>
</dbReference>
<dbReference type="InterPro" id="IPR007838">
    <property type="entry name" value="Cell_div_ZapA-like"/>
</dbReference>
<evidence type="ECO:0000256" key="1">
    <source>
        <dbReference type="SAM" id="Coils"/>
    </source>
</evidence>
<protein>
    <submittedName>
        <fullName evidence="2">Chromosome partition protein Smc</fullName>
    </submittedName>
</protein>
<dbReference type="KEGG" id="ado:A6F68_02038"/>
<gene>
    <name evidence="2" type="primary">smc_2</name>
    <name evidence="2" type="ORF">A6F68_02038</name>
</gene>
<dbReference type="Proteomes" id="UP000092932">
    <property type="component" value="Chromosome"/>
</dbReference>
<feature type="coiled-coil region" evidence="1">
    <location>
        <begin position="82"/>
        <end position="151"/>
    </location>
</feature>
<dbReference type="STRING" id="692370.A6F68_02038"/>
<dbReference type="Gene3D" id="1.10.287.1490">
    <property type="match status" value="1"/>
</dbReference>
<reference evidence="2 3" key="1">
    <citation type="submission" date="2016-07" db="EMBL/GenBank/DDBJ databases">
        <title>Complete genome sequence of Altererythrobacter dongtanensis KCTC 22672, a type strain with esterase isolated from tidal flat.</title>
        <authorList>
            <person name="Cheng H."/>
            <person name="Wu Y.-H."/>
            <person name="Zhou P."/>
            <person name="Huo Y.-Y."/>
            <person name="Wang C.-S."/>
            <person name="Xu X.-W."/>
        </authorList>
    </citation>
    <scope>NUCLEOTIDE SEQUENCE [LARGE SCALE GENOMIC DNA]</scope>
    <source>
        <strain evidence="2 3">KCTC 22672</strain>
    </source>
</reference>
<keyword evidence="1" id="KW-0175">Coiled coil</keyword>
<keyword evidence="3" id="KW-1185">Reference proteome</keyword>
<evidence type="ECO:0000313" key="2">
    <source>
        <dbReference type="EMBL" id="ANY20544.1"/>
    </source>
</evidence>
<evidence type="ECO:0000313" key="3">
    <source>
        <dbReference type="Proteomes" id="UP000092932"/>
    </source>
</evidence>
<accession>A0A1B2AEH6</accession>
<dbReference type="AlphaFoldDB" id="A0A1B2AEH6"/>